<dbReference type="Pfam" id="PF04180">
    <property type="entry name" value="LTV"/>
    <property type="match status" value="2"/>
</dbReference>
<feature type="region of interest" description="Disordered" evidence="3">
    <location>
        <begin position="419"/>
        <end position="457"/>
    </location>
</feature>
<evidence type="ECO:0000313" key="5">
    <source>
        <dbReference type="WBParaSite" id="PSAMB.scaffold550size47471.g6833.t1"/>
    </source>
</evidence>
<dbReference type="AlphaFoldDB" id="A0A914WWE5"/>
<evidence type="ECO:0000256" key="3">
    <source>
        <dbReference type="SAM" id="MobiDB-lite"/>
    </source>
</evidence>
<dbReference type="PANTHER" id="PTHR21531:SF0">
    <property type="entry name" value="PROTEIN LTV1 HOMOLOG"/>
    <property type="match status" value="1"/>
</dbReference>
<comment type="similarity">
    <text evidence="1">Belongs to the LTV1 family.</text>
</comment>
<proteinExistence type="inferred from homology"/>
<dbReference type="PANTHER" id="PTHR21531">
    <property type="entry name" value="LOW-TEMPERATURE VIABILITY PROTEIN LTV1-RELATED"/>
    <property type="match status" value="1"/>
</dbReference>
<dbReference type="WBParaSite" id="PSAMB.scaffold550size47471.g6833.t1">
    <property type="protein sequence ID" value="PSAMB.scaffold550size47471.g6833.t1"/>
    <property type="gene ID" value="PSAMB.scaffold550size47471.g6833"/>
</dbReference>
<accession>A0A914WWE5</accession>
<dbReference type="GO" id="GO:0030688">
    <property type="term" value="C:preribosome, small subunit precursor"/>
    <property type="evidence" value="ECO:0007669"/>
    <property type="project" value="TreeGrafter"/>
</dbReference>
<evidence type="ECO:0000256" key="2">
    <source>
        <dbReference type="ARBA" id="ARBA00021561"/>
    </source>
</evidence>
<evidence type="ECO:0000313" key="4">
    <source>
        <dbReference type="Proteomes" id="UP000887566"/>
    </source>
</evidence>
<feature type="compositionally biased region" description="Polar residues" evidence="3">
    <location>
        <begin position="42"/>
        <end position="51"/>
    </location>
</feature>
<reference evidence="5" key="1">
    <citation type="submission" date="2022-11" db="UniProtKB">
        <authorList>
            <consortium name="WormBaseParasite"/>
        </authorList>
    </citation>
    <scope>IDENTIFICATION</scope>
</reference>
<feature type="compositionally biased region" description="Polar residues" evidence="3">
    <location>
        <begin position="421"/>
        <end position="430"/>
    </location>
</feature>
<feature type="compositionally biased region" description="Basic and acidic residues" evidence="3">
    <location>
        <begin position="431"/>
        <end position="457"/>
    </location>
</feature>
<dbReference type="GO" id="GO:0042274">
    <property type="term" value="P:ribosomal small subunit biogenesis"/>
    <property type="evidence" value="ECO:0007669"/>
    <property type="project" value="InterPro"/>
</dbReference>
<dbReference type="InterPro" id="IPR007307">
    <property type="entry name" value="Ltv1"/>
</dbReference>
<dbReference type="GO" id="GO:0005634">
    <property type="term" value="C:nucleus"/>
    <property type="evidence" value="ECO:0007669"/>
    <property type="project" value="TreeGrafter"/>
</dbReference>
<sequence>MPKRKKQFVDKKTAQTFRLVHRSQRDPLIADEDAGAHVLAPVQQQTKNQNAAPKPTKRVEEEHKFGVYFDDNYDYLQHLRDVNEVARWEPVEERFRINADGTTHPAGRDIPVSSKKHNINLPSTLFETTGVELTTGLLNQAAPISGPHPDLDPDVLAALDNAFDFDDPEGQLEDDFVTLANSNAEFPDLNAYRSAHDSSDDEDGSEGEGSSTEDGESDEDDDDDDDDAETYGGEETRTRFTNYSMTSATIRRGDGLRLIDDRFEKLYEAYDEEEMAELEQLEAEDLAGHIEPDSDRMKQLVDEYEAKKLAKQSRVATLFADRDERLIAGDSDDDDGEPHEKVFLRDDGARKERWDCETILTTYSTQYNHPTLIKEQPSGKKRIRINPKSGLPEELAQRPGLTKKGLSKLDEANEMEIDAQSVRSRATTVRSKFETPEERKLRKRQVRLERKERRVEKKTNKLAFKAEAKQAKAQNIGAPVEAVRLL</sequence>
<dbReference type="GO" id="GO:0005829">
    <property type="term" value="C:cytosol"/>
    <property type="evidence" value="ECO:0007669"/>
    <property type="project" value="TreeGrafter"/>
</dbReference>
<name>A0A914WWE5_9BILA</name>
<protein>
    <recommendedName>
        <fullName evidence="2">Protein LTV1 homolog</fullName>
    </recommendedName>
</protein>
<feature type="region of interest" description="Disordered" evidence="3">
    <location>
        <begin position="40"/>
        <end position="59"/>
    </location>
</feature>
<dbReference type="Proteomes" id="UP000887566">
    <property type="component" value="Unplaced"/>
</dbReference>
<feature type="compositionally biased region" description="Acidic residues" evidence="3">
    <location>
        <begin position="199"/>
        <end position="229"/>
    </location>
</feature>
<keyword evidence="4" id="KW-1185">Reference proteome</keyword>
<organism evidence="4 5">
    <name type="scientific">Plectus sambesii</name>
    <dbReference type="NCBI Taxonomy" id="2011161"/>
    <lineage>
        <taxon>Eukaryota</taxon>
        <taxon>Metazoa</taxon>
        <taxon>Ecdysozoa</taxon>
        <taxon>Nematoda</taxon>
        <taxon>Chromadorea</taxon>
        <taxon>Plectida</taxon>
        <taxon>Plectina</taxon>
        <taxon>Plectoidea</taxon>
        <taxon>Plectidae</taxon>
        <taxon>Plectus</taxon>
    </lineage>
</organism>
<feature type="region of interest" description="Disordered" evidence="3">
    <location>
        <begin position="193"/>
        <end position="240"/>
    </location>
</feature>
<evidence type="ECO:0000256" key="1">
    <source>
        <dbReference type="ARBA" id="ARBA00009078"/>
    </source>
</evidence>
<dbReference type="GO" id="GO:0000056">
    <property type="term" value="P:ribosomal small subunit export from nucleus"/>
    <property type="evidence" value="ECO:0007669"/>
    <property type="project" value="TreeGrafter"/>
</dbReference>